<dbReference type="Pfam" id="PF01261">
    <property type="entry name" value="AP_endonuc_2"/>
    <property type="match status" value="1"/>
</dbReference>
<dbReference type="OrthoDB" id="9779184at2"/>
<evidence type="ECO:0000259" key="1">
    <source>
        <dbReference type="Pfam" id="PF01261"/>
    </source>
</evidence>
<sequence>MQTKHSYRGLSAVPMIYFKAMVLEKTMDLSEWFDIAKELELDATEIHDRSLRSRDDAYIDDIAQQLEHRGLKVSQVVGAADLTNPNPDIRESELATTFNNIDIAARLGATCVRITAGQAHDALSHEQGVKLAVEGIKRAVEYATSKNVWVAYENHYKDYFWEKPDFSQRSEVFLEILSRLHDVPIKVNFDCSNQVMIGEDPVNLLRQVVDYVIHVHCSDRVAPNQYLHAVTGEGIVDYRSIFGILKQHGYSSWLSVEYNGTEGLEGLQRSINNVRRLWQEA</sequence>
<dbReference type="RefSeq" id="WP_012874574.1">
    <property type="nucleotide sequence ID" value="NC_013525.1"/>
</dbReference>
<dbReference type="STRING" id="525904.Tter_0621"/>
<reference evidence="3" key="1">
    <citation type="journal article" date="2010" name="Stand. Genomic Sci.">
        <title>Complete genome sequence of 'Thermobaculum terrenum' type strain (YNP1).</title>
        <authorList>
            <person name="Kiss H."/>
            <person name="Cleland D."/>
            <person name="Lapidus A."/>
            <person name="Lucas S."/>
            <person name="Glavina Del Rio T."/>
            <person name="Nolan M."/>
            <person name="Tice H."/>
            <person name="Han C."/>
            <person name="Goodwin L."/>
            <person name="Pitluck S."/>
            <person name="Liolios K."/>
            <person name="Ivanova N."/>
            <person name="Mavromatis K."/>
            <person name="Ovchinnikova G."/>
            <person name="Pati A."/>
            <person name="Chen A."/>
            <person name="Palaniappan K."/>
            <person name="Land M."/>
            <person name="Hauser L."/>
            <person name="Chang Y."/>
            <person name="Jeffries C."/>
            <person name="Lu M."/>
            <person name="Brettin T."/>
            <person name="Detter J."/>
            <person name="Goker M."/>
            <person name="Tindall B."/>
            <person name="Beck B."/>
            <person name="McDermott T."/>
            <person name="Woyke T."/>
            <person name="Bristow J."/>
            <person name="Eisen J."/>
            <person name="Markowitz V."/>
            <person name="Hugenholtz P."/>
            <person name="Kyrpides N."/>
            <person name="Klenk H."/>
            <person name="Cheng J."/>
        </authorList>
    </citation>
    <scope>NUCLEOTIDE SEQUENCE [LARGE SCALE GENOMIC DNA]</scope>
    <source>
        <strain evidence="3">ATCC BAA-798 / YNP1</strain>
    </source>
</reference>
<dbReference type="Proteomes" id="UP000000323">
    <property type="component" value="Chromosome 1"/>
</dbReference>
<feature type="domain" description="Xylose isomerase-like TIM barrel" evidence="1">
    <location>
        <begin position="33"/>
        <end position="271"/>
    </location>
</feature>
<gene>
    <name evidence="2" type="ordered locus">Tter_0621</name>
</gene>
<keyword evidence="3" id="KW-1185">Reference proteome</keyword>
<evidence type="ECO:0000313" key="2">
    <source>
        <dbReference type="EMBL" id="ACZ41539.1"/>
    </source>
</evidence>
<dbReference type="EMBL" id="CP001825">
    <property type="protein sequence ID" value="ACZ41539.1"/>
    <property type="molecule type" value="Genomic_DNA"/>
</dbReference>
<dbReference type="eggNOG" id="COG1082">
    <property type="taxonomic scope" value="Bacteria"/>
</dbReference>
<dbReference type="SUPFAM" id="SSF51658">
    <property type="entry name" value="Xylose isomerase-like"/>
    <property type="match status" value="1"/>
</dbReference>
<dbReference type="AlphaFoldDB" id="D1CF33"/>
<dbReference type="Gene3D" id="3.20.20.150">
    <property type="entry name" value="Divalent-metal-dependent TIM barrel enzymes"/>
    <property type="match status" value="1"/>
</dbReference>
<keyword evidence="2" id="KW-0413">Isomerase</keyword>
<dbReference type="HOGENOM" id="CLU_050006_6_1_0"/>
<evidence type="ECO:0000313" key="3">
    <source>
        <dbReference type="Proteomes" id="UP000000323"/>
    </source>
</evidence>
<dbReference type="InterPro" id="IPR036237">
    <property type="entry name" value="Xyl_isomerase-like_sf"/>
</dbReference>
<organism evidence="2 3">
    <name type="scientific">Thermobaculum terrenum (strain ATCC BAA-798 / CCMEE 7001 / YNP1)</name>
    <dbReference type="NCBI Taxonomy" id="525904"/>
    <lineage>
        <taxon>Bacteria</taxon>
        <taxon>Bacillati</taxon>
        <taxon>Chloroflexota</taxon>
        <taxon>Chloroflexia</taxon>
        <taxon>Candidatus Thermobaculales</taxon>
        <taxon>Candidatus Thermobaculaceae</taxon>
        <taxon>Thermobaculum</taxon>
    </lineage>
</organism>
<accession>D1CF33</accession>
<protein>
    <submittedName>
        <fullName evidence="2">Xylose isomerase domain protein TIM barrel</fullName>
    </submittedName>
</protein>
<dbReference type="InterPro" id="IPR013022">
    <property type="entry name" value="Xyl_isomerase-like_TIM-brl"/>
</dbReference>
<name>D1CF33_THET1</name>
<dbReference type="GO" id="GO:0016853">
    <property type="term" value="F:isomerase activity"/>
    <property type="evidence" value="ECO:0007669"/>
    <property type="project" value="UniProtKB-KW"/>
</dbReference>
<dbReference type="KEGG" id="ttr:Tter_0621"/>
<proteinExistence type="predicted"/>
<dbReference type="PANTHER" id="PTHR12110">
    <property type="entry name" value="HYDROXYPYRUVATE ISOMERASE"/>
    <property type="match status" value="1"/>
</dbReference>
<dbReference type="InterPro" id="IPR050312">
    <property type="entry name" value="IolE/XylAMocC-like"/>
</dbReference>
<dbReference type="PANTHER" id="PTHR12110:SF41">
    <property type="entry name" value="INOSOSE DEHYDRATASE"/>
    <property type="match status" value="1"/>
</dbReference>